<comment type="caution">
    <text evidence="1">The sequence shown here is derived from an EMBL/GenBank/DDBJ whole genome shotgun (WGS) entry which is preliminary data.</text>
</comment>
<dbReference type="Proteomes" id="UP000003448">
    <property type="component" value="Unassembled WGS sequence"/>
</dbReference>
<evidence type="ECO:0000313" key="2">
    <source>
        <dbReference type="Proteomes" id="UP000003448"/>
    </source>
</evidence>
<protein>
    <submittedName>
        <fullName evidence="1">Uncharacterized protein</fullName>
    </submittedName>
</protein>
<dbReference type="AlphaFoldDB" id="I0KW87"/>
<reference evidence="2" key="1">
    <citation type="journal article" date="2012" name="J. Bacteriol.">
        <title>Genome Sequence of Micromonospora lupini Lupac 08, Isolated from Root Nodules of Lupinus angustifolius.</title>
        <authorList>
            <person name="Alonso-Vega P."/>
            <person name="Normand P."/>
            <person name="Bacigalupe R."/>
            <person name="Pujic P."/>
            <person name="Lajus A."/>
            <person name="Vallenet D."/>
            <person name="Carro L."/>
            <person name="Coll P."/>
            <person name="Trujillo M.E."/>
        </authorList>
    </citation>
    <scope>NUCLEOTIDE SEQUENCE [LARGE SCALE GENOMIC DNA]</scope>
    <source>
        <strain evidence="2">Lupac 08</strain>
    </source>
</reference>
<dbReference type="EMBL" id="CAIE01000010">
    <property type="protein sequence ID" value="CCH15834.1"/>
    <property type="molecule type" value="Genomic_DNA"/>
</dbReference>
<accession>I0KW87</accession>
<organism evidence="1 2">
    <name type="scientific">Micromonospora lupini str. Lupac 08</name>
    <dbReference type="NCBI Taxonomy" id="1150864"/>
    <lineage>
        <taxon>Bacteria</taxon>
        <taxon>Bacillati</taxon>
        <taxon>Actinomycetota</taxon>
        <taxon>Actinomycetes</taxon>
        <taxon>Micromonosporales</taxon>
        <taxon>Micromonosporaceae</taxon>
        <taxon>Micromonospora</taxon>
    </lineage>
</organism>
<proteinExistence type="predicted"/>
<gene>
    <name evidence="1" type="ORF">MILUP08_40745</name>
</gene>
<evidence type="ECO:0000313" key="1">
    <source>
        <dbReference type="EMBL" id="CCH15834.1"/>
    </source>
</evidence>
<name>I0KW87_9ACTN</name>
<keyword evidence="2" id="KW-1185">Reference proteome</keyword>
<sequence>MARQPAGSDPTTPITIDARARPAWWPADRLASVAAGAAATVRTVGRRHGRGTSAWWADVRPG</sequence>